<dbReference type="RefSeq" id="WP_058491741.1">
    <property type="nucleotide sequence ID" value="NZ_LOCK01000050.1"/>
</dbReference>
<comment type="subcellular location">
    <subcellularLocation>
        <location evidence="1">Cytoplasm</location>
    </subcellularLocation>
</comment>
<sequence>MNTQKSTIKGLEHGRAQFAYLAVASQKDTAGEGDYKAYAKKIPMLIKTNGLGATIAYIEAKGKTKKAYMEIYKQIAQWLKKDDKNLVDLSQTSLTEAIISLDSSAYRAVTVEILALFSWLSRFSEGLLEGGADDEA</sequence>
<evidence type="ECO:0000313" key="6">
    <source>
        <dbReference type="EMBL" id="KTE90033.1"/>
    </source>
</evidence>
<dbReference type="InterPro" id="IPR023101">
    <property type="entry name" value="AF1862-like_dom_sf"/>
</dbReference>
<accession>A0A0W1JDW1</accession>
<dbReference type="GO" id="GO:0005737">
    <property type="term" value="C:cytoplasm"/>
    <property type="evidence" value="ECO:0007669"/>
    <property type="project" value="UniProtKB-SubCell"/>
</dbReference>
<dbReference type="EMBL" id="LOCK01000050">
    <property type="protein sequence ID" value="KTE90033.1"/>
    <property type="molecule type" value="Genomic_DNA"/>
</dbReference>
<evidence type="ECO:0000256" key="3">
    <source>
        <dbReference type="ARBA" id="ARBA00022490"/>
    </source>
</evidence>
<evidence type="ECO:0000256" key="2">
    <source>
        <dbReference type="ARBA" id="ARBA00006161"/>
    </source>
</evidence>
<evidence type="ECO:0000256" key="5">
    <source>
        <dbReference type="ARBA" id="ARBA00030001"/>
    </source>
</evidence>
<dbReference type="SUPFAM" id="SSF158568">
    <property type="entry name" value="AF1862-like"/>
    <property type="match status" value="1"/>
</dbReference>
<keyword evidence="3" id="KW-0963">Cytoplasm</keyword>
<name>A0A0W1JDW1_DESHA</name>
<dbReference type="InterPro" id="IPR010160">
    <property type="entry name" value="CRISPR-assoc_prot_Cmr5"/>
</dbReference>
<dbReference type="GO" id="GO:0051607">
    <property type="term" value="P:defense response to virus"/>
    <property type="evidence" value="ECO:0007669"/>
    <property type="project" value="UniProtKB-KW"/>
</dbReference>
<dbReference type="Proteomes" id="UP000054623">
    <property type="component" value="Unassembled WGS sequence"/>
</dbReference>
<comment type="caution">
    <text evidence="6">The sequence shown here is derived from an EMBL/GenBank/DDBJ whole genome shotgun (WGS) entry which is preliminary data.</text>
</comment>
<dbReference type="Pfam" id="PF09701">
    <property type="entry name" value="Cas_Cmr5"/>
    <property type="match status" value="1"/>
</dbReference>
<evidence type="ECO:0000256" key="4">
    <source>
        <dbReference type="ARBA" id="ARBA00023118"/>
    </source>
</evidence>
<dbReference type="NCBIfam" id="TIGR01881">
    <property type="entry name" value="cas_Cmr5"/>
    <property type="match status" value="1"/>
</dbReference>
<comment type="similarity">
    <text evidence="2">Belongs to the CRISPR system Cmr5 family.</text>
</comment>
<dbReference type="CDD" id="cd09749">
    <property type="entry name" value="Cmr5_III-B"/>
    <property type="match status" value="1"/>
</dbReference>
<dbReference type="AlphaFoldDB" id="A0A0W1JDW1"/>
<evidence type="ECO:0000256" key="1">
    <source>
        <dbReference type="ARBA" id="ARBA00004496"/>
    </source>
</evidence>
<proteinExistence type="inferred from homology"/>
<dbReference type="Gene3D" id="1.10.520.30">
    <property type="entry name" value="AF1862-like domain"/>
    <property type="match status" value="1"/>
</dbReference>
<keyword evidence="4" id="KW-0051">Antiviral defense</keyword>
<gene>
    <name evidence="6" type="ORF">AT727_08885</name>
</gene>
<dbReference type="OrthoDB" id="1716617at2"/>
<evidence type="ECO:0000313" key="7">
    <source>
        <dbReference type="Proteomes" id="UP000054623"/>
    </source>
</evidence>
<organism evidence="6 7">
    <name type="scientific">Desulfitobacterium hafniense</name>
    <name type="common">Desulfitobacterium frappieri</name>
    <dbReference type="NCBI Taxonomy" id="49338"/>
    <lineage>
        <taxon>Bacteria</taxon>
        <taxon>Bacillati</taxon>
        <taxon>Bacillota</taxon>
        <taxon>Clostridia</taxon>
        <taxon>Eubacteriales</taxon>
        <taxon>Desulfitobacteriaceae</taxon>
        <taxon>Desulfitobacterium</taxon>
    </lineage>
</organism>
<protein>
    <recommendedName>
        <fullName evidence="5">CRISPR type III-B/RAMP module-associated protein Cmr5</fullName>
    </recommendedName>
</protein>
<reference evidence="6 7" key="1">
    <citation type="submission" date="2015-12" db="EMBL/GenBank/DDBJ databases">
        <title>Draft Genome Sequence of Desulfitobacterium hafniense Strain DH, a Sulfate-reducing Bacterium Isolated from Paddy Soils.</title>
        <authorList>
            <person name="Bao P."/>
            <person name="Zhang X."/>
            <person name="Li G."/>
        </authorList>
    </citation>
    <scope>NUCLEOTIDE SEQUENCE [LARGE SCALE GENOMIC DNA]</scope>
    <source>
        <strain evidence="6 7">DH</strain>
    </source>
</reference>